<evidence type="ECO:0000256" key="8">
    <source>
        <dbReference type="PROSITE-ProRule" id="PRU00027"/>
    </source>
</evidence>
<evidence type="ECO:0000256" key="3">
    <source>
        <dbReference type="ARBA" id="ARBA00022771"/>
    </source>
</evidence>
<keyword evidence="2" id="KW-0479">Metal-binding</keyword>
<feature type="compositionally biased region" description="Low complexity" evidence="9">
    <location>
        <begin position="50"/>
        <end position="62"/>
    </location>
</feature>
<reference evidence="11" key="1">
    <citation type="submission" date="2021-02" db="EMBL/GenBank/DDBJ databases">
        <authorList>
            <person name="Nowell W R."/>
        </authorList>
    </citation>
    <scope>NUCLEOTIDE SEQUENCE</scope>
</reference>
<evidence type="ECO:0000256" key="5">
    <source>
        <dbReference type="ARBA" id="ARBA00023015"/>
    </source>
</evidence>
<evidence type="ECO:0000256" key="1">
    <source>
        <dbReference type="ARBA" id="ARBA00004123"/>
    </source>
</evidence>
<sequence length="621" mass="70120">MAPHGNGANTKSKSTTSKATKQKQKPNGEFTKRVTAALAGLDDGGDDLDSSPSAPSISTSGTIIPATTNQLLPSSSSSSTVTTITTNQLQLPTTSIALVNNDNETNTTDTLSVWYHVDKIPNNAHKAKCKLCSREYSRKGGNTTGIRKHLFYKHGIQEFMPKTSDPNTKLKSGDKYSPSGKRRLNEIAIKCVVKDGRSFGDLSKPGLCELFDAIAPGFRPPHRNTVQKNLKRLRQSATQKLKQQLRSVDFLGVTSDFWSDARNVSYLVLTGHYVDKKFRLKNTIISFSSFSERHFGYNIAQAIENQLRQLVVYEKTRTITCDGASNVKKSFEQLDPSIQRLQCLGHKFHLIVCNGIGLWAKSKKEKKTSDSSDVKSRNDSIRAMSMEDLDVEEEGGSDNEIDDSEIQTAENENDTWAVDVIVDAENEDSNDSILNEKKELGEIIQKVRNLVKIIKRSSIVTSYVNNLKLQYNVKRSLQLDCITRWNSTLLMVEIMLLHKPVMHQLFADQHLIDIKTEQQTRMTLNELSSDDWNVLESIQMVLKPFYEGTKLLSGSHYATVGMAFFAIHNIKEFLQEPTRDDHTLNKLKHMLLEQLDKYFEHDRQQYELIKVRLNMVFMECA</sequence>
<proteinExistence type="predicted"/>
<gene>
    <name evidence="11" type="ORF">GPM918_LOCUS34598</name>
    <name evidence="12" type="ORF">SRO942_LOCUS35301</name>
</gene>
<dbReference type="PROSITE" id="PS50808">
    <property type="entry name" value="ZF_BED"/>
    <property type="match status" value="1"/>
</dbReference>
<comment type="subcellular location">
    <subcellularLocation>
        <location evidence="1">Nucleus</location>
    </subcellularLocation>
</comment>
<feature type="compositionally biased region" description="Acidic residues" evidence="9">
    <location>
        <begin position="387"/>
        <end position="405"/>
    </location>
</feature>
<dbReference type="SMART" id="SM00614">
    <property type="entry name" value="ZnF_BED"/>
    <property type="match status" value="1"/>
</dbReference>
<dbReference type="GO" id="GO:0005634">
    <property type="term" value="C:nucleus"/>
    <property type="evidence" value="ECO:0007669"/>
    <property type="project" value="UniProtKB-SubCell"/>
</dbReference>
<evidence type="ECO:0000313" key="11">
    <source>
        <dbReference type="EMBL" id="CAF1447266.1"/>
    </source>
</evidence>
<organism evidence="11 13">
    <name type="scientific">Didymodactylos carnosus</name>
    <dbReference type="NCBI Taxonomy" id="1234261"/>
    <lineage>
        <taxon>Eukaryota</taxon>
        <taxon>Metazoa</taxon>
        <taxon>Spiralia</taxon>
        <taxon>Gnathifera</taxon>
        <taxon>Rotifera</taxon>
        <taxon>Eurotatoria</taxon>
        <taxon>Bdelloidea</taxon>
        <taxon>Philodinida</taxon>
        <taxon>Philodinidae</taxon>
        <taxon>Didymodactylos</taxon>
    </lineage>
</organism>
<dbReference type="Proteomes" id="UP000681722">
    <property type="component" value="Unassembled WGS sequence"/>
</dbReference>
<evidence type="ECO:0000256" key="2">
    <source>
        <dbReference type="ARBA" id="ARBA00022723"/>
    </source>
</evidence>
<keyword evidence="5" id="KW-0805">Transcription regulation</keyword>
<dbReference type="EMBL" id="CAJNOQ010019300">
    <property type="protein sequence ID" value="CAF1447266.1"/>
    <property type="molecule type" value="Genomic_DNA"/>
</dbReference>
<dbReference type="EMBL" id="CAJOBC010084746">
    <property type="protein sequence ID" value="CAF4321677.1"/>
    <property type="molecule type" value="Genomic_DNA"/>
</dbReference>
<dbReference type="Proteomes" id="UP000663829">
    <property type="component" value="Unassembled WGS sequence"/>
</dbReference>
<dbReference type="SUPFAM" id="SSF57667">
    <property type="entry name" value="beta-beta-alpha zinc fingers"/>
    <property type="match status" value="1"/>
</dbReference>
<protein>
    <recommendedName>
        <fullName evidence="10">BED-type domain-containing protein</fullName>
    </recommendedName>
</protein>
<dbReference type="InterPro" id="IPR012337">
    <property type="entry name" value="RNaseH-like_sf"/>
</dbReference>
<dbReference type="PANTHER" id="PTHR46481">
    <property type="entry name" value="ZINC FINGER BED DOMAIN-CONTAINING PROTEIN 4"/>
    <property type="match status" value="1"/>
</dbReference>
<evidence type="ECO:0000256" key="6">
    <source>
        <dbReference type="ARBA" id="ARBA00023163"/>
    </source>
</evidence>
<feature type="region of interest" description="Disordered" evidence="9">
    <location>
        <begin position="367"/>
        <end position="408"/>
    </location>
</feature>
<evidence type="ECO:0000259" key="10">
    <source>
        <dbReference type="PROSITE" id="PS50808"/>
    </source>
</evidence>
<evidence type="ECO:0000313" key="12">
    <source>
        <dbReference type="EMBL" id="CAF4321677.1"/>
    </source>
</evidence>
<evidence type="ECO:0000256" key="7">
    <source>
        <dbReference type="ARBA" id="ARBA00023242"/>
    </source>
</evidence>
<comment type="caution">
    <text evidence="11">The sequence shown here is derived from an EMBL/GenBank/DDBJ whole genome shotgun (WGS) entry which is preliminary data.</text>
</comment>
<dbReference type="Pfam" id="PF02892">
    <property type="entry name" value="zf-BED"/>
    <property type="match status" value="1"/>
</dbReference>
<evidence type="ECO:0000256" key="4">
    <source>
        <dbReference type="ARBA" id="ARBA00022833"/>
    </source>
</evidence>
<keyword evidence="13" id="KW-1185">Reference proteome</keyword>
<keyword evidence="6" id="KW-0804">Transcription</keyword>
<feature type="region of interest" description="Disordered" evidence="9">
    <location>
        <begin position="1"/>
        <end position="62"/>
    </location>
</feature>
<dbReference type="OrthoDB" id="2438421at2759"/>
<keyword evidence="3 8" id="KW-0863">Zinc-finger</keyword>
<dbReference type="PANTHER" id="PTHR46481:SF10">
    <property type="entry name" value="ZINC FINGER BED DOMAIN-CONTAINING PROTEIN 39"/>
    <property type="match status" value="1"/>
</dbReference>
<dbReference type="InterPro" id="IPR036236">
    <property type="entry name" value="Znf_C2H2_sf"/>
</dbReference>
<dbReference type="InterPro" id="IPR052035">
    <property type="entry name" value="ZnF_BED_domain_contain"/>
</dbReference>
<name>A0A815PC16_9BILA</name>
<feature type="compositionally biased region" description="Basic and acidic residues" evidence="9">
    <location>
        <begin position="367"/>
        <end position="380"/>
    </location>
</feature>
<dbReference type="GO" id="GO:0003677">
    <property type="term" value="F:DNA binding"/>
    <property type="evidence" value="ECO:0007669"/>
    <property type="project" value="InterPro"/>
</dbReference>
<dbReference type="AlphaFoldDB" id="A0A815PC16"/>
<accession>A0A815PC16</accession>
<dbReference type="GO" id="GO:0009791">
    <property type="term" value="P:post-embryonic development"/>
    <property type="evidence" value="ECO:0007669"/>
    <property type="project" value="UniProtKB-ARBA"/>
</dbReference>
<dbReference type="GO" id="GO:0008270">
    <property type="term" value="F:zinc ion binding"/>
    <property type="evidence" value="ECO:0007669"/>
    <property type="project" value="UniProtKB-KW"/>
</dbReference>
<dbReference type="SUPFAM" id="SSF53098">
    <property type="entry name" value="Ribonuclease H-like"/>
    <property type="match status" value="1"/>
</dbReference>
<evidence type="ECO:0000313" key="13">
    <source>
        <dbReference type="Proteomes" id="UP000663829"/>
    </source>
</evidence>
<feature type="compositionally biased region" description="Low complexity" evidence="9">
    <location>
        <begin position="10"/>
        <end position="19"/>
    </location>
</feature>
<keyword evidence="7" id="KW-0539">Nucleus</keyword>
<dbReference type="InterPro" id="IPR003656">
    <property type="entry name" value="Znf_BED"/>
</dbReference>
<feature type="domain" description="BED-type" evidence="10">
    <location>
        <begin position="108"/>
        <end position="154"/>
    </location>
</feature>
<evidence type="ECO:0000256" key="9">
    <source>
        <dbReference type="SAM" id="MobiDB-lite"/>
    </source>
</evidence>
<keyword evidence="4" id="KW-0862">Zinc</keyword>